<reference evidence="4 5" key="2">
    <citation type="submission" date="2024-07" db="EMBL/GenBank/DDBJ databases">
        <authorList>
            <person name="Akdeniz Z."/>
        </authorList>
    </citation>
    <scope>NUCLEOTIDE SEQUENCE [LARGE SCALE GENOMIC DNA]</scope>
</reference>
<proteinExistence type="predicted"/>
<reference evidence="3" key="1">
    <citation type="submission" date="2023-06" db="EMBL/GenBank/DDBJ databases">
        <authorList>
            <person name="Kurt Z."/>
        </authorList>
    </citation>
    <scope>NUCLEOTIDE SEQUENCE</scope>
</reference>
<dbReference type="EMBL" id="CAXDID020000116">
    <property type="protein sequence ID" value="CAL6030494.1"/>
    <property type="molecule type" value="Genomic_DNA"/>
</dbReference>
<protein>
    <submittedName>
        <fullName evidence="4">Hypothetical_protein</fullName>
    </submittedName>
</protein>
<dbReference type="Proteomes" id="UP001642409">
    <property type="component" value="Unassembled WGS sequence"/>
</dbReference>
<sequence>MTDQQQNPNSDKLGEQSPNNEQIPAPAAPVIQDQNLNKQEYKFRPISPKPLRVTYNILNAIYSVAQMVAVSDRFIQSNFRLNDFCYTIFVVLFSIANMLRSVGQIFVRHDFGFFYNNKRRGFVCLAFSFLVLPDFNSFSTLIISNIFGIIAIAVSAILFIFGFFVVDMEDRELRDLGLMNYIKVQE</sequence>
<comment type="caution">
    <text evidence="3">The sequence shown here is derived from an EMBL/GenBank/DDBJ whole genome shotgun (WGS) entry which is preliminary data.</text>
</comment>
<evidence type="ECO:0000313" key="4">
    <source>
        <dbReference type="EMBL" id="CAL6030494.1"/>
    </source>
</evidence>
<dbReference type="EMBL" id="CATOUU010000471">
    <property type="protein sequence ID" value="CAI9931008.1"/>
    <property type="molecule type" value="Genomic_DNA"/>
</dbReference>
<keyword evidence="2" id="KW-0812">Transmembrane</keyword>
<accession>A0AA86P538</accession>
<keyword evidence="2" id="KW-0472">Membrane</keyword>
<evidence type="ECO:0000313" key="3">
    <source>
        <dbReference type="EMBL" id="CAI9931008.1"/>
    </source>
</evidence>
<gene>
    <name evidence="3" type="ORF">HINF_LOCUS18653</name>
    <name evidence="4" type="ORF">HINF_LOCUS33371</name>
</gene>
<dbReference type="AlphaFoldDB" id="A0AA86P538"/>
<evidence type="ECO:0000313" key="5">
    <source>
        <dbReference type="Proteomes" id="UP001642409"/>
    </source>
</evidence>
<evidence type="ECO:0000256" key="1">
    <source>
        <dbReference type="SAM" id="MobiDB-lite"/>
    </source>
</evidence>
<organism evidence="3">
    <name type="scientific">Hexamita inflata</name>
    <dbReference type="NCBI Taxonomy" id="28002"/>
    <lineage>
        <taxon>Eukaryota</taxon>
        <taxon>Metamonada</taxon>
        <taxon>Diplomonadida</taxon>
        <taxon>Hexamitidae</taxon>
        <taxon>Hexamitinae</taxon>
        <taxon>Hexamita</taxon>
    </lineage>
</organism>
<keyword evidence="2" id="KW-1133">Transmembrane helix</keyword>
<feature type="region of interest" description="Disordered" evidence="1">
    <location>
        <begin position="1"/>
        <end position="29"/>
    </location>
</feature>
<keyword evidence="5" id="KW-1185">Reference proteome</keyword>
<feature type="transmembrane region" description="Helical" evidence="2">
    <location>
        <begin position="142"/>
        <end position="166"/>
    </location>
</feature>
<feature type="transmembrane region" description="Helical" evidence="2">
    <location>
        <begin position="81"/>
        <end position="99"/>
    </location>
</feature>
<feature type="compositionally biased region" description="Polar residues" evidence="1">
    <location>
        <begin position="1"/>
        <end position="22"/>
    </location>
</feature>
<name>A0AA86P538_9EUKA</name>
<evidence type="ECO:0000256" key="2">
    <source>
        <dbReference type="SAM" id="Phobius"/>
    </source>
</evidence>